<organism evidence="2 3">
    <name type="scientific">Schizopora paradoxa</name>
    <dbReference type="NCBI Taxonomy" id="27342"/>
    <lineage>
        <taxon>Eukaryota</taxon>
        <taxon>Fungi</taxon>
        <taxon>Dikarya</taxon>
        <taxon>Basidiomycota</taxon>
        <taxon>Agaricomycotina</taxon>
        <taxon>Agaricomycetes</taxon>
        <taxon>Hymenochaetales</taxon>
        <taxon>Schizoporaceae</taxon>
        <taxon>Schizopora</taxon>
    </lineage>
</organism>
<dbReference type="InParanoid" id="A0A0H2R2L7"/>
<name>A0A0H2R2L7_9AGAM</name>
<dbReference type="AlphaFoldDB" id="A0A0H2R2L7"/>
<feature type="transmembrane region" description="Helical" evidence="1">
    <location>
        <begin position="25"/>
        <end position="46"/>
    </location>
</feature>
<evidence type="ECO:0000313" key="2">
    <source>
        <dbReference type="EMBL" id="KLO06005.1"/>
    </source>
</evidence>
<sequence>MRWKEGLMSVMIAGKTGTDSKLFNLWRGLVSTILRLASVLYVVFILSSNASMLRSGFSGVNECRSIPRLLPIYPTYLPQRLSFSLAYGRRGCGRNDFERKESGI</sequence>
<protein>
    <submittedName>
        <fullName evidence="2">Uncharacterized protein</fullName>
    </submittedName>
</protein>
<dbReference type="Proteomes" id="UP000053477">
    <property type="component" value="Unassembled WGS sequence"/>
</dbReference>
<proteinExistence type="predicted"/>
<evidence type="ECO:0000256" key="1">
    <source>
        <dbReference type="SAM" id="Phobius"/>
    </source>
</evidence>
<keyword evidence="1" id="KW-0472">Membrane</keyword>
<gene>
    <name evidence="2" type="ORF">SCHPADRAFT_704120</name>
</gene>
<keyword evidence="1" id="KW-1133">Transmembrane helix</keyword>
<keyword evidence="3" id="KW-1185">Reference proteome</keyword>
<dbReference type="EMBL" id="KQ086247">
    <property type="protein sequence ID" value="KLO06005.1"/>
    <property type="molecule type" value="Genomic_DNA"/>
</dbReference>
<reference evidence="2 3" key="1">
    <citation type="submission" date="2015-04" db="EMBL/GenBank/DDBJ databases">
        <title>Complete genome sequence of Schizopora paradoxa KUC8140, a cosmopolitan wood degrader in East Asia.</title>
        <authorList>
            <consortium name="DOE Joint Genome Institute"/>
            <person name="Min B."/>
            <person name="Park H."/>
            <person name="Jang Y."/>
            <person name="Kim J.-J."/>
            <person name="Kim K.H."/>
            <person name="Pangilinan J."/>
            <person name="Lipzen A."/>
            <person name="Riley R."/>
            <person name="Grigoriev I.V."/>
            <person name="Spatafora J.W."/>
            <person name="Choi I.-G."/>
        </authorList>
    </citation>
    <scope>NUCLEOTIDE SEQUENCE [LARGE SCALE GENOMIC DNA]</scope>
    <source>
        <strain evidence="2 3">KUC8140</strain>
    </source>
</reference>
<keyword evidence="1" id="KW-0812">Transmembrane</keyword>
<evidence type="ECO:0000313" key="3">
    <source>
        <dbReference type="Proteomes" id="UP000053477"/>
    </source>
</evidence>
<accession>A0A0H2R2L7</accession>